<dbReference type="Proteomes" id="UP000805193">
    <property type="component" value="Unassembled WGS sequence"/>
</dbReference>
<protein>
    <submittedName>
        <fullName evidence="1">Uncharacterized protein</fullName>
    </submittedName>
</protein>
<gene>
    <name evidence="1" type="ORF">HPB47_020039</name>
</gene>
<name>A0AC60QID8_IXOPE</name>
<organism evidence="1 2">
    <name type="scientific">Ixodes persulcatus</name>
    <name type="common">Taiga tick</name>
    <dbReference type="NCBI Taxonomy" id="34615"/>
    <lineage>
        <taxon>Eukaryota</taxon>
        <taxon>Metazoa</taxon>
        <taxon>Ecdysozoa</taxon>
        <taxon>Arthropoda</taxon>
        <taxon>Chelicerata</taxon>
        <taxon>Arachnida</taxon>
        <taxon>Acari</taxon>
        <taxon>Parasitiformes</taxon>
        <taxon>Ixodida</taxon>
        <taxon>Ixodoidea</taxon>
        <taxon>Ixodidae</taxon>
        <taxon>Ixodinae</taxon>
        <taxon>Ixodes</taxon>
    </lineage>
</organism>
<proteinExistence type="predicted"/>
<reference evidence="1 2" key="1">
    <citation type="journal article" date="2020" name="Cell">
        <title>Large-Scale Comparative Analyses of Tick Genomes Elucidate Their Genetic Diversity and Vector Capacities.</title>
        <authorList>
            <consortium name="Tick Genome and Microbiome Consortium (TIGMIC)"/>
            <person name="Jia N."/>
            <person name="Wang J."/>
            <person name="Shi W."/>
            <person name="Du L."/>
            <person name="Sun Y."/>
            <person name="Zhan W."/>
            <person name="Jiang J.F."/>
            <person name="Wang Q."/>
            <person name="Zhang B."/>
            <person name="Ji P."/>
            <person name="Bell-Sakyi L."/>
            <person name="Cui X.M."/>
            <person name="Yuan T.T."/>
            <person name="Jiang B.G."/>
            <person name="Yang W.F."/>
            <person name="Lam T.T."/>
            <person name="Chang Q.C."/>
            <person name="Ding S.J."/>
            <person name="Wang X.J."/>
            <person name="Zhu J.G."/>
            <person name="Ruan X.D."/>
            <person name="Zhao L."/>
            <person name="Wei J.T."/>
            <person name="Ye R.Z."/>
            <person name="Que T.C."/>
            <person name="Du C.H."/>
            <person name="Zhou Y.H."/>
            <person name="Cheng J.X."/>
            <person name="Dai P.F."/>
            <person name="Guo W.B."/>
            <person name="Han X.H."/>
            <person name="Huang E.J."/>
            <person name="Li L.F."/>
            <person name="Wei W."/>
            <person name="Gao Y.C."/>
            <person name="Liu J.Z."/>
            <person name="Shao H.Z."/>
            <person name="Wang X."/>
            <person name="Wang C.C."/>
            <person name="Yang T.C."/>
            <person name="Huo Q.B."/>
            <person name="Li W."/>
            <person name="Chen H.Y."/>
            <person name="Chen S.E."/>
            <person name="Zhou L.G."/>
            <person name="Ni X.B."/>
            <person name="Tian J.H."/>
            <person name="Sheng Y."/>
            <person name="Liu T."/>
            <person name="Pan Y.S."/>
            <person name="Xia L.Y."/>
            <person name="Li J."/>
            <person name="Zhao F."/>
            <person name="Cao W.C."/>
        </authorList>
    </citation>
    <scope>NUCLEOTIDE SEQUENCE [LARGE SCALE GENOMIC DNA]</scope>
    <source>
        <strain evidence="1">Iper-2018</strain>
    </source>
</reference>
<sequence>MSIQDGQVRSRVPEFDRLYGISELKNTADNLSGGKTKVLVALGGYLEDSPQFSRLGRDSVAMDILVVDIVTMMIDLRLDGIAIHWVVPTGACQPSDVHNTLAALFANISYDDDLKCMTGVVQASTRNKSYAVEVASTTIMSGHLDHEGAKSNWPRERRSAADKGPSQRMRGGCWDRAEGDSGVVEPVCTVIPRDG</sequence>
<evidence type="ECO:0000313" key="2">
    <source>
        <dbReference type="Proteomes" id="UP000805193"/>
    </source>
</evidence>
<comment type="caution">
    <text evidence="1">The sequence shown here is derived from an EMBL/GenBank/DDBJ whole genome shotgun (WGS) entry which is preliminary data.</text>
</comment>
<evidence type="ECO:0000313" key="1">
    <source>
        <dbReference type="EMBL" id="KAG0433264.1"/>
    </source>
</evidence>
<accession>A0AC60QID8</accession>
<keyword evidence="2" id="KW-1185">Reference proteome</keyword>
<dbReference type="EMBL" id="JABSTQ010009072">
    <property type="protein sequence ID" value="KAG0433264.1"/>
    <property type="molecule type" value="Genomic_DNA"/>
</dbReference>